<dbReference type="STRING" id="97331.A0A437AEY3"/>
<dbReference type="RefSeq" id="XP_067494901.1">
    <property type="nucleotide sequence ID" value="XM_067632674.1"/>
</dbReference>
<dbReference type="Proteomes" id="UP000283090">
    <property type="component" value="Unassembled WGS sequence"/>
</dbReference>
<feature type="region of interest" description="Disordered" evidence="1">
    <location>
        <begin position="1"/>
        <end position="22"/>
    </location>
</feature>
<dbReference type="OrthoDB" id="4177236at2759"/>
<dbReference type="Pfam" id="PF01636">
    <property type="entry name" value="APH"/>
    <property type="match status" value="1"/>
</dbReference>
<comment type="caution">
    <text evidence="3">The sequence shown here is derived from an EMBL/GenBank/DDBJ whole genome shotgun (WGS) entry which is preliminary data.</text>
</comment>
<dbReference type="Gene3D" id="3.90.1200.10">
    <property type="match status" value="1"/>
</dbReference>
<reference evidence="3 4" key="1">
    <citation type="submission" date="2019-01" db="EMBL/GenBank/DDBJ databases">
        <title>Intercellular communication is required for trap formation in the nematode-trapping fungus Duddingtonia flagrans.</title>
        <authorList>
            <person name="Youssar L."/>
            <person name="Wernet V."/>
            <person name="Hensel N."/>
            <person name="Hildebrandt H.-G."/>
            <person name="Fischer R."/>
        </authorList>
    </citation>
    <scope>NUCLEOTIDE SEQUENCE [LARGE SCALE GENOMIC DNA]</scope>
    <source>
        <strain evidence="3 4">CBS H-5679</strain>
    </source>
</reference>
<accession>A0A437AEY3</accession>
<organism evidence="3 4">
    <name type="scientific">Arthrobotrys flagrans</name>
    <name type="common">Nematode-trapping fungus</name>
    <name type="synonym">Trichothecium flagrans</name>
    <dbReference type="NCBI Taxonomy" id="97331"/>
    <lineage>
        <taxon>Eukaryota</taxon>
        <taxon>Fungi</taxon>
        <taxon>Dikarya</taxon>
        <taxon>Ascomycota</taxon>
        <taxon>Pezizomycotina</taxon>
        <taxon>Orbiliomycetes</taxon>
        <taxon>Orbiliales</taxon>
        <taxon>Orbiliaceae</taxon>
        <taxon>Arthrobotrys</taxon>
    </lineage>
</organism>
<sequence>MASPEVTQRKSPASTPAVEVSLSSLDTADITTSDLEGPNYEPLNPRTLLDSFLNATIDNRQIQLSISKGRLPKSYTREEHAKATVYKSVDASQPRHIVKCSWLTSQTEAVTLAFIQSRTTIPVPSVIFSKIDNSTKKTMICMSYIEGTRLSDAWPQLDAEQKVDIEAQLRGYLAELRSLEPPVPTYIGGVNGGPVRDVRLRMLSIPATGEPVSSVAEFEDWLLGTTHTILPARVKAYIKNKMVRQREQKGYNIVFTHGGLYPENILVRNEKEGRTMGQDNWKIVGILDWSSAGWYPEYWEFVKAMEQGFCSMDGCAGMVAKCVPEYREEVLLAEYYKLTLDH</sequence>
<evidence type="ECO:0000256" key="1">
    <source>
        <dbReference type="SAM" id="MobiDB-lite"/>
    </source>
</evidence>
<dbReference type="GeneID" id="93582681"/>
<dbReference type="InterPro" id="IPR011009">
    <property type="entry name" value="Kinase-like_dom_sf"/>
</dbReference>
<dbReference type="PANTHER" id="PTHR21310">
    <property type="entry name" value="AMINOGLYCOSIDE PHOSPHOTRANSFERASE-RELATED-RELATED"/>
    <property type="match status" value="1"/>
</dbReference>
<name>A0A437AEY3_ARTFL</name>
<evidence type="ECO:0000313" key="3">
    <source>
        <dbReference type="EMBL" id="RVD89357.1"/>
    </source>
</evidence>
<dbReference type="InterPro" id="IPR002575">
    <property type="entry name" value="Aminoglycoside_PTrfase"/>
</dbReference>
<feature type="domain" description="Aminoglycoside phosphotransferase" evidence="2">
    <location>
        <begin position="121"/>
        <end position="310"/>
    </location>
</feature>
<dbReference type="PANTHER" id="PTHR21310:SF58">
    <property type="entry name" value="AMINOGLYCOSIDE PHOSPHOTRANSFERASE DOMAIN-CONTAINING PROTEIN"/>
    <property type="match status" value="1"/>
</dbReference>
<proteinExistence type="predicted"/>
<keyword evidence="4" id="KW-1185">Reference proteome</keyword>
<protein>
    <recommendedName>
        <fullName evidence="2">Aminoglycoside phosphotransferase domain-containing protein</fullName>
    </recommendedName>
</protein>
<gene>
    <name evidence="3" type="ORF">DFL_000370</name>
</gene>
<dbReference type="VEuPathDB" id="FungiDB:DFL_000370"/>
<evidence type="ECO:0000259" key="2">
    <source>
        <dbReference type="Pfam" id="PF01636"/>
    </source>
</evidence>
<dbReference type="SUPFAM" id="SSF56112">
    <property type="entry name" value="Protein kinase-like (PK-like)"/>
    <property type="match status" value="1"/>
</dbReference>
<feature type="compositionally biased region" description="Polar residues" evidence="1">
    <location>
        <begin position="1"/>
        <end position="14"/>
    </location>
</feature>
<evidence type="ECO:0000313" key="4">
    <source>
        <dbReference type="Proteomes" id="UP000283090"/>
    </source>
</evidence>
<dbReference type="EMBL" id="SAEB01000001">
    <property type="protein sequence ID" value="RVD89357.1"/>
    <property type="molecule type" value="Genomic_DNA"/>
</dbReference>
<dbReference type="AlphaFoldDB" id="A0A437AEY3"/>
<dbReference type="CDD" id="cd05120">
    <property type="entry name" value="APH_ChoK_like"/>
    <property type="match status" value="1"/>
</dbReference>
<dbReference type="InterPro" id="IPR051678">
    <property type="entry name" value="AGP_Transferase"/>
</dbReference>